<evidence type="ECO:0000313" key="5">
    <source>
        <dbReference type="EMBL" id="KUK78720.1"/>
    </source>
</evidence>
<dbReference type="PROSITE" id="PS50051">
    <property type="entry name" value="MCM_2"/>
    <property type="match status" value="1"/>
</dbReference>
<evidence type="ECO:0000259" key="4">
    <source>
        <dbReference type="PROSITE" id="PS50051"/>
    </source>
</evidence>
<organism evidence="5 6">
    <name type="scientific">Mesotoga prima</name>
    <dbReference type="NCBI Taxonomy" id="1184387"/>
    <lineage>
        <taxon>Bacteria</taxon>
        <taxon>Thermotogati</taxon>
        <taxon>Thermotogota</taxon>
        <taxon>Thermotogae</taxon>
        <taxon>Kosmotogales</taxon>
        <taxon>Kosmotogaceae</taxon>
        <taxon>Mesotoga</taxon>
    </lineage>
</organism>
<comment type="similarity">
    <text evidence="1">Belongs to the Mg-chelatase subunits D/I family. ComM subfamily.</text>
</comment>
<evidence type="ECO:0000313" key="6">
    <source>
        <dbReference type="Proteomes" id="UP000054092"/>
    </source>
</evidence>
<gene>
    <name evidence="5" type="ORF">XD94_1652</name>
</gene>
<dbReference type="InterPro" id="IPR025158">
    <property type="entry name" value="Mg_chelat-rel_C"/>
</dbReference>
<sequence length="503" mass="55468">MRYSRVRTITTMGLNVLDVLVELDIDSRAVIQEMDIVGLGDTVIKESKKRVKSAVKNSGIELPNGRITVNLAPSDVKKEGSYLDLPIAVGLLKATSKIKTDLSDYIFFGELGLDGSLRRVRGVLPILLSLSSRANGLRVVLPAPNRQEATIVNNLTIFTADSLNDLVGFLNGHVEKKPVVYSQPELGSMNGPDMSEIKGQEFAKRASEVAAAGGHNISLRGSPGCGKTMLARRIPSILPPLTMDEAVETTMIYSVAGLLGERGLIKERPFRSPHHTASTTSIVGGGNDARPGEISLAHNGVLFMDEFPEFRRDVIEALRQPLEDGVITVARAKLTATYPARFMLIAAQNPCPCGWYGDKTRECTCSWYDIQRYNRKISGPMEDRIDIFVDMPRLDFDKYMENSTAESSDEVRKRVITARKRQSSRYAGMSIFSNSQLSHALLKEYVPLDSASRSLLSAAVEKMKLTARAIDRVLKVALTIADLEESEVKARHIAEALQYRRKT</sequence>
<name>A0A101HLP3_9BACT</name>
<feature type="domain" description="MCM C-terminal AAA(+) ATPase" evidence="4">
    <location>
        <begin position="292"/>
        <end position="388"/>
    </location>
</feature>
<dbReference type="InterPro" id="IPR027417">
    <property type="entry name" value="P-loop_NTPase"/>
</dbReference>
<dbReference type="InterPro" id="IPR020568">
    <property type="entry name" value="Ribosomal_Su5_D2-typ_SF"/>
</dbReference>
<keyword evidence="2" id="KW-0547">Nucleotide-binding</keyword>
<dbReference type="InterPro" id="IPR003593">
    <property type="entry name" value="AAA+_ATPase"/>
</dbReference>
<dbReference type="EMBL" id="LGGP01000350">
    <property type="protein sequence ID" value="KUK78720.1"/>
    <property type="molecule type" value="Genomic_DNA"/>
</dbReference>
<evidence type="ECO:0000256" key="2">
    <source>
        <dbReference type="ARBA" id="ARBA00022741"/>
    </source>
</evidence>
<accession>A0A101HLP3</accession>
<dbReference type="AlphaFoldDB" id="A0A101HLP3"/>
<dbReference type="NCBIfam" id="TIGR00368">
    <property type="entry name" value="YifB family Mg chelatase-like AAA ATPase"/>
    <property type="match status" value="1"/>
</dbReference>
<dbReference type="PATRIC" id="fig|1184387.3.peg.37"/>
<dbReference type="Gene3D" id="3.40.50.300">
    <property type="entry name" value="P-loop containing nucleotide triphosphate hydrolases"/>
    <property type="match status" value="1"/>
</dbReference>
<dbReference type="InterPro" id="IPR004482">
    <property type="entry name" value="Mg_chelat-rel"/>
</dbReference>
<dbReference type="PRINTS" id="PR01657">
    <property type="entry name" value="MCMFAMILY"/>
</dbReference>
<dbReference type="PANTHER" id="PTHR32039:SF7">
    <property type="entry name" value="COMPETENCE PROTEIN COMM"/>
    <property type="match status" value="1"/>
</dbReference>
<protein>
    <submittedName>
        <fullName evidence="5">Mg chelatase-related protein</fullName>
    </submittedName>
</protein>
<dbReference type="InterPro" id="IPR001208">
    <property type="entry name" value="MCM_dom"/>
</dbReference>
<dbReference type="InterPro" id="IPR045006">
    <property type="entry name" value="CHLI-like"/>
</dbReference>
<comment type="caution">
    <text evidence="5">The sequence shown here is derived from an EMBL/GenBank/DDBJ whole genome shotgun (WGS) entry which is preliminary data.</text>
</comment>
<keyword evidence="3" id="KW-0067">ATP-binding</keyword>
<dbReference type="Gene3D" id="3.30.230.10">
    <property type="match status" value="1"/>
</dbReference>
<dbReference type="Pfam" id="PF01078">
    <property type="entry name" value="Mg_chelatase"/>
    <property type="match status" value="1"/>
</dbReference>
<dbReference type="Pfam" id="PF13541">
    <property type="entry name" value="ChlI"/>
    <property type="match status" value="1"/>
</dbReference>
<dbReference type="PANTHER" id="PTHR32039">
    <property type="entry name" value="MAGNESIUM-CHELATASE SUBUNIT CHLI"/>
    <property type="match status" value="1"/>
</dbReference>
<dbReference type="GO" id="GO:0003677">
    <property type="term" value="F:DNA binding"/>
    <property type="evidence" value="ECO:0007669"/>
    <property type="project" value="InterPro"/>
</dbReference>
<dbReference type="Proteomes" id="UP000054092">
    <property type="component" value="Unassembled WGS sequence"/>
</dbReference>
<dbReference type="GO" id="GO:0005524">
    <property type="term" value="F:ATP binding"/>
    <property type="evidence" value="ECO:0007669"/>
    <property type="project" value="UniProtKB-KW"/>
</dbReference>
<evidence type="ECO:0000256" key="3">
    <source>
        <dbReference type="ARBA" id="ARBA00022840"/>
    </source>
</evidence>
<dbReference type="InterPro" id="IPR014721">
    <property type="entry name" value="Ribsml_uS5_D2-typ_fold_subgr"/>
</dbReference>
<proteinExistence type="inferred from homology"/>
<reference evidence="6" key="1">
    <citation type="journal article" date="2015" name="MBio">
        <title>Genome-Resolved Metagenomic Analysis Reveals Roles for Candidate Phyla and Other Microbial Community Members in Biogeochemical Transformations in Oil Reservoirs.</title>
        <authorList>
            <person name="Hu P."/>
            <person name="Tom L."/>
            <person name="Singh A."/>
            <person name="Thomas B.C."/>
            <person name="Baker B.J."/>
            <person name="Piceno Y.M."/>
            <person name="Andersen G.L."/>
            <person name="Banfield J.F."/>
        </authorList>
    </citation>
    <scope>NUCLEOTIDE SEQUENCE [LARGE SCALE GENOMIC DNA]</scope>
</reference>
<evidence type="ECO:0000256" key="1">
    <source>
        <dbReference type="ARBA" id="ARBA00006354"/>
    </source>
</evidence>
<dbReference type="SUPFAM" id="SSF54211">
    <property type="entry name" value="Ribosomal protein S5 domain 2-like"/>
    <property type="match status" value="1"/>
</dbReference>
<dbReference type="InterPro" id="IPR000523">
    <property type="entry name" value="Mg_chelatse_chII-like_cat_dom"/>
</dbReference>
<dbReference type="SMART" id="SM00382">
    <property type="entry name" value="AAA"/>
    <property type="match status" value="1"/>
</dbReference>
<dbReference type="SUPFAM" id="SSF52540">
    <property type="entry name" value="P-loop containing nucleoside triphosphate hydrolases"/>
    <property type="match status" value="1"/>
</dbReference>
<dbReference type="Pfam" id="PF13335">
    <property type="entry name" value="Mg_chelatase_C"/>
    <property type="match status" value="1"/>
</dbReference>